<keyword evidence="4" id="KW-1185">Reference proteome</keyword>
<dbReference type="PANTHER" id="PTHR38790:SF4">
    <property type="entry name" value="2EXR DOMAIN-CONTAINING PROTEIN"/>
    <property type="match status" value="1"/>
</dbReference>
<proteinExistence type="predicted"/>
<evidence type="ECO:0000256" key="1">
    <source>
        <dbReference type="SAM" id="MobiDB-lite"/>
    </source>
</evidence>
<dbReference type="PANTHER" id="PTHR38790">
    <property type="entry name" value="2EXR DOMAIN-CONTAINING PROTEIN-RELATED"/>
    <property type="match status" value="1"/>
</dbReference>
<feature type="region of interest" description="Disordered" evidence="1">
    <location>
        <begin position="430"/>
        <end position="460"/>
    </location>
</feature>
<dbReference type="InterPro" id="IPR056632">
    <property type="entry name" value="DUF7730"/>
</dbReference>
<gene>
    <name evidence="3" type="ORF">GRF29_1g1067064</name>
</gene>
<sequence>MGPKRIYKRCNMSIAENELEPSDPANIYANKRGKPSPPSPKGFPHSHILSGGGRPRRAMNQQQRSSNTTSKNSMKDRKFNGPTSLPSDAMDQEEDLLSSHPLTHAKLKPAPAISSDGLYGGGLTGIDSYSVQLKNYRRTEKQKTSVIHELSDDSSTEGGIKLPGNGVAGVDKTATDEMDIITDDTELVPTKSIMRGGCGLCAAEASERIFQGRVYRALPVAVPKKTLYSESIKPGSTLATMWTKNRTHSPLLQLPSNVRRLIYQYTLGGNSIEFKYKTYRNGKSCMKYVSKVYHEECNPFADRIPQVPVTMGMTLLNNVCRQMYLETYTLPYSLNTFWFHNRALFNFVVMEDTTRLLPQQLQAFRSIVVLHYQPEPAVIHLLSNLENVRVVWGSLPGEGGQFQVVDKGKGRELVRDTMLSKVNMRGGVGGPRAGYGGHGIGNSSYGNRNGEHRNDSGLSKNRVKVLRDGDTPWSRTRFR</sequence>
<dbReference type="AlphaFoldDB" id="A0AAN6M6R5"/>
<evidence type="ECO:0000259" key="2">
    <source>
        <dbReference type="Pfam" id="PF24864"/>
    </source>
</evidence>
<dbReference type="Pfam" id="PF24864">
    <property type="entry name" value="DUF7730"/>
    <property type="match status" value="1"/>
</dbReference>
<organism evidence="3 4">
    <name type="scientific">Pseudopithomyces chartarum</name>
    <dbReference type="NCBI Taxonomy" id="1892770"/>
    <lineage>
        <taxon>Eukaryota</taxon>
        <taxon>Fungi</taxon>
        <taxon>Dikarya</taxon>
        <taxon>Ascomycota</taxon>
        <taxon>Pezizomycotina</taxon>
        <taxon>Dothideomycetes</taxon>
        <taxon>Pleosporomycetidae</taxon>
        <taxon>Pleosporales</taxon>
        <taxon>Massarineae</taxon>
        <taxon>Didymosphaeriaceae</taxon>
        <taxon>Pseudopithomyces</taxon>
    </lineage>
</organism>
<comment type="caution">
    <text evidence="3">The sequence shown here is derived from an EMBL/GenBank/DDBJ whole genome shotgun (WGS) entry which is preliminary data.</text>
</comment>
<protein>
    <recommendedName>
        <fullName evidence="2">DUF7730 domain-containing protein</fullName>
    </recommendedName>
</protein>
<evidence type="ECO:0000313" key="3">
    <source>
        <dbReference type="EMBL" id="KAK3216823.1"/>
    </source>
</evidence>
<feature type="compositionally biased region" description="Polar residues" evidence="1">
    <location>
        <begin position="59"/>
        <end position="72"/>
    </location>
</feature>
<evidence type="ECO:0000313" key="4">
    <source>
        <dbReference type="Proteomes" id="UP001280581"/>
    </source>
</evidence>
<reference evidence="3 4" key="1">
    <citation type="submission" date="2021-02" db="EMBL/GenBank/DDBJ databases">
        <title>Genome assembly of Pseudopithomyces chartarum.</title>
        <authorList>
            <person name="Jauregui R."/>
            <person name="Singh J."/>
            <person name="Voisey C."/>
        </authorList>
    </citation>
    <scope>NUCLEOTIDE SEQUENCE [LARGE SCALE GENOMIC DNA]</scope>
    <source>
        <strain evidence="3 4">AGR01</strain>
    </source>
</reference>
<feature type="domain" description="DUF7730" evidence="2">
    <location>
        <begin position="246"/>
        <end position="368"/>
    </location>
</feature>
<feature type="region of interest" description="Disordered" evidence="1">
    <location>
        <begin position="145"/>
        <end position="169"/>
    </location>
</feature>
<dbReference type="Proteomes" id="UP001280581">
    <property type="component" value="Unassembled WGS sequence"/>
</dbReference>
<feature type="compositionally biased region" description="Gly residues" evidence="1">
    <location>
        <begin position="430"/>
        <end position="440"/>
    </location>
</feature>
<feature type="region of interest" description="Disordered" evidence="1">
    <location>
        <begin position="17"/>
        <end position="93"/>
    </location>
</feature>
<name>A0AAN6M6R5_9PLEO</name>
<dbReference type="EMBL" id="WVTA01000001">
    <property type="protein sequence ID" value="KAK3216823.1"/>
    <property type="molecule type" value="Genomic_DNA"/>
</dbReference>
<accession>A0AAN6M6R5</accession>